<keyword evidence="6" id="KW-0732">Signal</keyword>
<evidence type="ECO:0000256" key="2">
    <source>
        <dbReference type="ARBA" id="ARBA00022676"/>
    </source>
</evidence>
<keyword evidence="5" id="KW-0812">Transmembrane</keyword>
<evidence type="ECO:0000313" key="11">
    <source>
        <dbReference type="RefSeq" id="XP_028142068.1"/>
    </source>
</evidence>
<dbReference type="EnsemblMetazoa" id="XM_050653581.1">
    <property type="protein sequence ID" value="XP_050509538.1"/>
    <property type="gene ID" value="LOC114335966"/>
</dbReference>
<comment type="subcellular location">
    <subcellularLocation>
        <location evidence="5">Membrane</location>
        <topology evidence="5">Single-pass membrane protein</topology>
    </subcellularLocation>
</comment>
<reference evidence="9 10" key="1">
    <citation type="submission" date="2025-04" db="UniProtKB">
        <authorList>
            <consortium name="RefSeq"/>
        </authorList>
    </citation>
    <scope>IDENTIFICATION</scope>
    <source>
        <tissue evidence="9 10">Whole insect</tissue>
    </source>
</reference>
<comment type="catalytic activity">
    <reaction evidence="5">
        <text>glucuronate acceptor + UDP-alpha-D-glucuronate = acceptor beta-D-glucuronoside + UDP + H(+)</text>
        <dbReference type="Rhea" id="RHEA:21032"/>
        <dbReference type="ChEBI" id="CHEBI:15378"/>
        <dbReference type="ChEBI" id="CHEBI:58052"/>
        <dbReference type="ChEBI" id="CHEBI:58223"/>
        <dbReference type="ChEBI" id="CHEBI:132367"/>
        <dbReference type="ChEBI" id="CHEBI:132368"/>
        <dbReference type="EC" id="2.4.1.17"/>
    </reaction>
</comment>
<dbReference type="AlphaFoldDB" id="A0A6P7G4Y9"/>
<organism evidence="10">
    <name type="scientific">Diabrotica virgifera virgifera</name>
    <name type="common">western corn rootworm</name>
    <dbReference type="NCBI Taxonomy" id="50390"/>
    <lineage>
        <taxon>Eukaryota</taxon>
        <taxon>Metazoa</taxon>
        <taxon>Ecdysozoa</taxon>
        <taxon>Arthropoda</taxon>
        <taxon>Hexapoda</taxon>
        <taxon>Insecta</taxon>
        <taxon>Pterygota</taxon>
        <taxon>Neoptera</taxon>
        <taxon>Endopterygota</taxon>
        <taxon>Coleoptera</taxon>
        <taxon>Polyphaga</taxon>
        <taxon>Cucujiformia</taxon>
        <taxon>Chrysomeloidea</taxon>
        <taxon>Chrysomelidae</taxon>
        <taxon>Galerucinae</taxon>
        <taxon>Diabroticina</taxon>
        <taxon>Diabroticites</taxon>
        <taxon>Diabrotica</taxon>
    </lineage>
</organism>
<feature type="transmembrane region" description="Helical" evidence="5">
    <location>
        <begin position="477"/>
        <end position="497"/>
    </location>
</feature>
<name>A0A6P7G4Y9_DIAVI</name>
<dbReference type="PROSITE" id="PS00375">
    <property type="entry name" value="UDPGT"/>
    <property type="match status" value="1"/>
</dbReference>
<dbReference type="GO" id="GO:0016020">
    <property type="term" value="C:membrane"/>
    <property type="evidence" value="ECO:0007669"/>
    <property type="project" value="UniProtKB-SubCell"/>
</dbReference>
<dbReference type="RefSeq" id="XP_028142068.1">
    <property type="nucleotide sequence ID" value="XM_028286267.1"/>
</dbReference>
<keyword evidence="5" id="KW-1133">Transmembrane helix</keyword>
<gene>
    <name evidence="9 10 11" type="primary">LOC114335966</name>
</gene>
<evidence type="ECO:0000313" key="8">
    <source>
        <dbReference type="Proteomes" id="UP001652700"/>
    </source>
</evidence>
<evidence type="ECO:0000256" key="1">
    <source>
        <dbReference type="ARBA" id="ARBA00009995"/>
    </source>
</evidence>
<dbReference type="PANTHER" id="PTHR48043:SF159">
    <property type="entry name" value="EG:EG0003.4 PROTEIN-RELATED"/>
    <property type="match status" value="1"/>
</dbReference>
<dbReference type="GeneID" id="114335966"/>
<keyword evidence="8" id="KW-1185">Reference proteome</keyword>
<proteinExistence type="inferred from homology"/>
<dbReference type="Pfam" id="PF00201">
    <property type="entry name" value="UDPGT"/>
    <property type="match status" value="1"/>
</dbReference>
<feature type="chain" id="PRO_5044650990" description="UDP-glucuronosyltransferase" evidence="6">
    <location>
        <begin position="16"/>
        <end position="515"/>
    </location>
</feature>
<protein>
    <recommendedName>
        <fullName evidence="5">UDP-glucuronosyltransferase</fullName>
        <ecNumber evidence="5">2.4.1.17</ecNumber>
    </recommendedName>
</protein>
<dbReference type="EC" id="2.4.1.17" evidence="5"/>
<dbReference type="EnsemblMetazoa" id="XM_028286265.1">
    <property type="protein sequence ID" value="XP_028142066.1"/>
    <property type="gene ID" value="LOC114335966"/>
</dbReference>
<dbReference type="Proteomes" id="UP001652700">
    <property type="component" value="Unplaced"/>
</dbReference>
<dbReference type="KEGG" id="dvv:114335966"/>
<dbReference type="InterPro" id="IPR035595">
    <property type="entry name" value="UDP_glycos_trans_CS"/>
</dbReference>
<keyword evidence="3 4" id="KW-0808">Transferase</keyword>
<comment type="similarity">
    <text evidence="1 4">Belongs to the UDP-glycosyltransferase family.</text>
</comment>
<evidence type="ECO:0000256" key="4">
    <source>
        <dbReference type="RuleBase" id="RU003718"/>
    </source>
</evidence>
<sequence>MKVLLFILSIPTTFGSNILMIDEILSPSHQIWNYVLVEALLDKGHHVTLIGPKTIDVIVHSNFTMYELEDLHKAVEEIMDPNEIQQYGIYGNLKLLYEYTDNTCFHISKSPTIQKLIQENRNTRFDLIVIDMSLGGCLLPVIEKFNYPPSIAVCPFLLVPYLSELFGNSVHPAFVPHMYSKFTSKMSYFERIQNYVYTYGEIYLWSRIYKTRRTEIAKMAFGEDVAPIEKLERHLSLVLTNIIMGFNYARPLTPNIIPVGGLHIRPARKLPNDIEQIITRSKHGVILFGFGTNIRTSDLNADRVRAILKALSRLNETVLWKFDGEIKDIPKNVILRSWLPQSDILAHPKTKLFISHCGALSTNEAVYRGVPIVAVPFIVDQHLLAEQMRVQRWATVVDFKTITEQSFFDAIYDVLNNPEYRKNIQKLSRIVRDQKETPLERSIFWIEYAMRHNGTHHLNPESRDLSLFVQSSLDVQLSLLFIAFIFLVVTIIVPFNFKEMLFSYQGKKTYKIKSS</sequence>
<evidence type="ECO:0000313" key="9">
    <source>
        <dbReference type="RefSeq" id="XP_028142066.1"/>
    </source>
</evidence>
<keyword evidence="2 4" id="KW-0328">Glycosyltransferase</keyword>
<dbReference type="CDD" id="cd03784">
    <property type="entry name" value="GT1_Gtf-like"/>
    <property type="match status" value="1"/>
</dbReference>
<dbReference type="PANTHER" id="PTHR48043">
    <property type="entry name" value="EG:EG0003.4 PROTEIN-RELATED"/>
    <property type="match status" value="1"/>
</dbReference>
<dbReference type="InterPro" id="IPR050271">
    <property type="entry name" value="UDP-glycosyltransferase"/>
</dbReference>
<dbReference type="InterPro" id="IPR002213">
    <property type="entry name" value="UDP_glucos_trans"/>
</dbReference>
<dbReference type="RefSeq" id="XP_028142066.1">
    <property type="nucleotide sequence ID" value="XM_028286265.1"/>
</dbReference>
<dbReference type="RefSeq" id="XP_050509538.1">
    <property type="nucleotide sequence ID" value="XM_050653581.1"/>
</dbReference>
<accession>A0A6P7G4Y9</accession>
<evidence type="ECO:0000313" key="7">
    <source>
        <dbReference type="EnsemblMetazoa" id="XP_028142066.1"/>
    </source>
</evidence>
<dbReference type="FunFam" id="3.40.50.2000:FF:000050">
    <property type="entry name" value="UDP-glucuronosyltransferase"/>
    <property type="match status" value="1"/>
</dbReference>
<evidence type="ECO:0000256" key="5">
    <source>
        <dbReference type="RuleBase" id="RU362059"/>
    </source>
</evidence>
<dbReference type="GO" id="GO:0015020">
    <property type="term" value="F:glucuronosyltransferase activity"/>
    <property type="evidence" value="ECO:0007669"/>
    <property type="project" value="UniProtKB-EC"/>
</dbReference>
<dbReference type="OrthoDB" id="5835829at2759"/>
<reference evidence="7" key="2">
    <citation type="submission" date="2025-05" db="UniProtKB">
        <authorList>
            <consortium name="EnsemblMetazoa"/>
        </authorList>
    </citation>
    <scope>IDENTIFICATION</scope>
</reference>
<dbReference type="RefSeq" id="XP_028142067.1">
    <property type="nucleotide sequence ID" value="XM_028286266.1"/>
</dbReference>
<keyword evidence="5" id="KW-0472">Membrane</keyword>
<feature type="signal peptide" evidence="6">
    <location>
        <begin position="1"/>
        <end position="15"/>
    </location>
</feature>
<evidence type="ECO:0000256" key="3">
    <source>
        <dbReference type="ARBA" id="ARBA00022679"/>
    </source>
</evidence>
<dbReference type="SUPFAM" id="SSF53756">
    <property type="entry name" value="UDP-Glycosyltransferase/glycogen phosphorylase"/>
    <property type="match status" value="1"/>
</dbReference>
<evidence type="ECO:0000313" key="10">
    <source>
        <dbReference type="RefSeq" id="XP_028142067.1"/>
    </source>
</evidence>
<dbReference type="Gene3D" id="3.40.50.2000">
    <property type="entry name" value="Glycogen Phosphorylase B"/>
    <property type="match status" value="1"/>
</dbReference>
<evidence type="ECO:0000256" key="6">
    <source>
        <dbReference type="SAM" id="SignalP"/>
    </source>
</evidence>